<dbReference type="InterPro" id="IPR022646">
    <property type="entry name" value="SecD/SecF_CS"/>
</dbReference>
<dbReference type="GO" id="GO:0015450">
    <property type="term" value="F:protein-transporting ATPase activity"/>
    <property type="evidence" value="ECO:0007669"/>
    <property type="project" value="InterPro"/>
</dbReference>
<dbReference type="Pfam" id="PF02355">
    <property type="entry name" value="SecD_SecF_C"/>
    <property type="match status" value="1"/>
</dbReference>
<evidence type="ECO:0000256" key="11">
    <source>
        <dbReference type="SAM" id="Phobius"/>
    </source>
</evidence>
<dbReference type="GO" id="GO:0006886">
    <property type="term" value="P:intracellular protein transport"/>
    <property type="evidence" value="ECO:0007669"/>
    <property type="project" value="InterPro"/>
</dbReference>
<dbReference type="InterPro" id="IPR055344">
    <property type="entry name" value="SecD_SecF_C_bact"/>
</dbReference>
<feature type="transmembrane region" description="Helical" evidence="11">
    <location>
        <begin position="231"/>
        <end position="250"/>
    </location>
</feature>
<evidence type="ECO:0000256" key="2">
    <source>
        <dbReference type="ARBA" id="ARBA00015792"/>
    </source>
</evidence>
<reference evidence="13" key="1">
    <citation type="submission" date="2018-05" db="EMBL/GenBank/DDBJ databases">
        <authorList>
            <person name="Lanie J.A."/>
            <person name="Ng W.-L."/>
            <person name="Kazmierczak K.M."/>
            <person name="Andrzejewski T.M."/>
            <person name="Davidsen T.M."/>
            <person name="Wayne K.J."/>
            <person name="Tettelin H."/>
            <person name="Glass J.I."/>
            <person name="Rusch D."/>
            <person name="Podicherti R."/>
            <person name="Tsui H.-C.T."/>
            <person name="Winkler M.E."/>
        </authorList>
    </citation>
    <scope>NUCLEOTIDE SEQUENCE</scope>
</reference>
<keyword evidence="8" id="KW-0811">Translocation</keyword>
<evidence type="ECO:0000256" key="1">
    <source>
        <dbReference type="ARBA" id="ARBA00004651"/>
    </source>
</evidence>
<protein>
    <recommendedName>
        <fullName evidence="2">Protein translocase subunit SecF</fullName>
    </recommendedName>
</protein>
<feature type="transmembrane region" description="Helical" evidence="11">
    <location>
        <begin position="5"/>
        <end position="25"/>
    </location>
</feature>
<comment type="subcellular location">
    <subcellularLocation>
        <location evidence="1">Cell membrane</location>
        <topology evidence="1">Multi-pass membrane protein</topology>
    </subcellularLocation>
</comment>
<evidence type="ECO:0000256" key="5">
    <source>
        <dbReference type="ARBA" id="ARBA00022692"/>
    </source>
</evidence>
<evidence type="ECO:0000256" key="9">
    <source>
        <dbReference type="ARBA" id="ARBA00023136"/>
    </source>
</evidence>
<feature type="transmembrane region" description="Helical" evidence="11">
    <location>
        <begin position="121"/>
        <end position="138"/>
    </location>
</feature>
<accession>A0A381N3R7</accession>
<feature type="transmembrane region" description="Helical" evidence="11">
    <location>
        <begin position="145"/>
        <end position="166"/>
    </location>
</feature>
<evidence type="ECO:0000256" key="4">
    <source>
        <dbReference type="ARBA" id="ARBA00022475"/>
    </source>
</evidence>
<feature type="region of interest" description="Disordered" evidence="10">
    <location>
        <begin position="313"/>
        <end position="332"/>
    </location>
</feature>
<feature type="transmembrane region" description="Helical" evidence="11">
    <location>
        <begin position="172"/>
        <end position="193"/>
    </location>
</feature>
<dbReference type="PRINTS" id="PR01755">
    <property type="entry name" value="SECFTRNLCASE"/>
</dbReference>
<organism evidence="13">
    <name type="scientific">marine metagenome</name>
    <dbReference type="NCBI Taxonomy" id="408172"/>
    <lineage>
        <taxon>unclassified sequences</taxon>
        <taxon>metagenomes</taxon>
        <taxon>ecological metagenomes</taxon>
    </lineage>
</organism>
<keyword evidence="4" id="KW-1003">Cell membrane</keyword>
<dbReference type="PANTHER" id="PTHR30081">
    <property type="entry name" value="PROTEIN-EXPORT MEMBRANE PROTEIN SEC"/>
    <property type="match status" value="1"/>
</dbReference>
<dbReference type="Pfam" id="PF07549">
    <property type="entry name" value="Sec_GG"/>
    <property type="match status" value="1"/>
</dbReference>
<dbReference type="Gene3D" id="1.20.1640.10">
    <property type="entry name" value="Multidrug efflux transporter AcrB transmembrane domain"/>
    <property type="match status" value="1"/>
</dbReference>
<keyword evidence="6" id="KW-0653">Protein transport</keyword>
<evidence type="ECO:0000313" key="13">
    <source>
        <dbReference type="EMBL" id="SUZ49270.1"/>
    </source>
</evidence>
<dbReference type="EMBL" id="UINC01000111">
    <property type="protein sequence ID" value="SUZ49270.1"/>
    <property type="molecule type" value="Genomic_DNA"/>
</dbReference>
<evidence type="ECO:0000256" key="10">
    <source>
        <dbReference type="SAM" id="MobiDB-lite"/>
    </source>
</evidence>
<feature type="domain" description="Protein export membrane protein SecD/SecF C-terminal" evidence="12">
    <location>
        <begin position="92"/>
        <end position="284"/>
    </location>
</feature>
<dbReference type="PANTHER" id="PTHR30081:SF8">
    <property type="entry name" value="PROTEIN TRANSLOCASE SUBUNIT SECF"/>
    <property type="match status" value="1"/>
</dbReference>
<dbReference type="InterPro" id="IPR005665">
    <property type="entry name" value="SecF_bac"/>
</dbReference>
<keyword evidence="7 11" id="KW-1133">Transmembrane helix</keyword>
<dbReference type="NCBIfam" id="TIGR00916">
    <property type="entry name" value="2A0604s01"/>
    <property type="match status" value="1"/>
</dbReference>
<dbReference type="SUPFAM" id="SSF82866">
    <property type="entry name" value="Multidrug efflux transporter AcrB transmembrane domain"/>
    <property type="match status" value="1"/>
</dbReference>
<dbReference type="AlphaFoldDB" id="A0A381N3R7"/>
<dbReference type="InterPro" id="IPR022813">
    <property type="entry name" value="SecD/SecF_arch_bac"/>
</dbReference>
<proteinExistence type="inferred from homology"/>
<evidence type="ECO:0000256" key="3">
    <source>
        <dbReference type="ARBA" id="ARBA00022448"/>
    </source>
</evidence>
<sequence>VSRRVLAGSALVVLICVAAIFIRGLNLGIEFEGGGVWEIPAVSEVTTDDLRDAASDAGMSDARVQRISGGEDIFRVRGELAINSSAETVVSELAQVARVDAEMISTRAVSPSFGDEVAGKARRALIVFLILIAVYLTLRFEWKMALGALIAVAHDIAFTVGIYAIFQFEISPATVVAFLTIMGYSLYDTIVVFDRLKDNERSLSAKSRMTYSDLANVSLNQVIMRSVNTSITSVLPVVSLLVVGSLALGATSLQEFAIALLVGLIVGSYSSLFVAMPIVAQLKRRESHWAEQERSAGVLGQSNAIEDAAAVLAADRYDRSSPPRPRKKGRKR</sequence>
<dbReference type="HAMAP" id="MF_01464_B">
    <property type="entry name" value="SecF_B"/>
    <property type="match status" value="1"/>
</dbReference>
<dbReference type="InterPro" id="IPR048634">
    <property type="entry name" value="SecD_SecF_C"/>
</dbReference>
<dbReference type="InterPro" id="IPR022645">
    <property type="entry name" value="SecD/SecF_bac"/>
</dbReference>
<name>A0A381N3R7_9ZZZZ</name>
<dbReference type="NCBIfam" id="TIGR00966">
    <property type="entry name" value="transloc_SecF"/>
    <property type="match status" value="1"/>
</dbReference>
<evidence type="ECO:0000256" key="6">
    <source>
        <dbReference type="ARBA" id="ARBA00022927"/>
    </source>
</evidence>
<keyword evidence="3" id="KW-0813">Transport</keyword>
<feature type="transmembrane region" description="Helical" evidence="11">
    <location>
        <begin position="256"/>
        <end position="279"/>
    </location>
</feature>
<evidence type="ECO:0000256" key="8">
    <source>
        <dbReference type="ARBA" id="ARBA00023010"/>
    </source>
</evidence>
<feature type="non-terminal residue" evidence="13">
    <location>
        <position position="1"/>
    </location>
</feature>
<keyword evidence="5 11" id="KW-0812">Transmembrane</keyword>
<gene>
    <name evidence="13" type="ORF">METZ01_LOCUS2124</name>
</gene>
<evidence type="ECO:0000256" key="7">
    <source>
        <dbReference type="ARBA" id="ARBA00022989"/>
    </source>
</evidence>
<dbReference type="GO" id="GO:0005886">
    <property type="term" value="C:plasma membrane"/>
    <property type="evidence" value="ECO:0007669"/>
    <property type="project" value="UniProtKB-SubCell"/>
</dbReference>
<evidence type="ECO:0000259" key="12">
    <source>
        <dbReference type="Pfam" id="PF02355"/>
    </source>
</evidence>
<keyword evidence="9 11" id="KW-0472">Membrane</keyword>